<dbReference type="InterPro" id="IPR021255">
    <property type="entry name" value="DUF2807"/>
</dbReference>
<sequence>MTYKSILTSSLLALAILLGCGISSCTYKKGSTTIAQQELNFKDFTAINANHGIELEITQGAEYSVSVSAPENYMDDLKIEQEGETLYVSLANKGKRRLDTDNITVHITMPYISQIDLAGAAEACFLGRFETPQFTAHLSGSSSIEDLSVAADEVSIEATGASEVSGTVQATRAMVNLSGASDLDLLANQLSQMTMQLAGSSEAEIKGAITNLQATLAGASEIDGEELTVSDLDISLAGASSADIRNSGNLRYMLAGASELTIYGSPKVLDSQSDRSSSIEIR</sequence>
<comment type="caution">
    <text evidence="2">The sequence shown here is derived from an EMBL/GenBank/DDBJ whole genome shotgun (WGS) entry which is preliminary data.</text>
</comment>
<dbReference type="eggNOG" id="COG0515">
    <property type="taxonomic scope" value="Bacteria"/>
</dbReference>
<name>C2MA68_9PORP</name>
<evidence type="ECO:0000313" key="2">
    <source>
        <dbReference type="EMBL" id="EEK17393.1"/>
    </source>
</evidence>
<dbReference type="STRING" id="596327.PORUE0001_0018"/>
<organism evidence="2 3">
    <name type="scientific">Porphyromonas uenonis 60-3</name>
    <dbReference type="NCBI Taxonomy" id="596327"/>
    <lineage>
        <taxon>Bacteria</taxon>
        <taxon>Pseudomonadati</taxon>
        <taxon>Bacteroidota</taxon>
        <taxon>Bacteroidia</taxon>
        <taxon>Bacteroidales</taxon>
        <taxon>Porphyromonadaceae</taxon>
        <taxon>Porphyromonas</taxon>
    </lineage>
</organism>
<reference evidence="2 3" key="1">
    <citation type="submission" date="2009-04" db="EMBL/GenBank/DDBJ databases">
        <authorList>
            <person name="Sebastian Y."/>
            <person name="Madupu R."/>
            <person name="Durkin A.S."/>
            <person name="Torralba M."/>
            <person name="Methe B."/>
            <person name="Sutton G.G."/>
            <person name="Strausberg R.L."/>
            <person name="Nelson K.E."/>
        </authorList>
    </citation>
    <scope>NUCLEOTIDE SEQUENCE [LARGE SCALE GENOMIC DNA]</scope>
    <source>
        <strain evidence="2 3">60-3</strain>
    </source>
</reference>
<dbReference type="Pfam" id="PF10988">
    <property type="entry name" value="DUF2807"/>
    <property type="match status" value="1"/>
</dbReference>
<feature type="domain" description="Putative auto-transporter adhesin head GIN" evidence="1">
    <location>
        <begin position="43"/>
        <end position="205"/>
    </location>
</feature>
<dbReference type="Proteomes" id="UP000003303">
    <property type="component" value="Unassembled WGS sequence"/>
</dbReference>
<accession>C2MA68</accession>
<dbReference type="EMBL" id="ACLR01000069">
    <property type="protein sequence ID" value="EEK17393.1"/>
    <property type="molecule type" value="Genomic_DNA"/>
</dbReference>
<dbReference type="PROSITE" id="PS51257">
    <property type="entry name" value="PROKAR_LIPOPROTEIN"/>
    <property type="match status" value="1"/>
</dbReference>
<dbReference type="Gene3D" id="2.160.20.120">
    <property type="match status" value="1"/>
</dbReference>
<dbReference type="AlphaFoldDB" id="C2MA68"/>
<evidence type="ECO:0000259" key="1">
    <source>
        <dbReference type="Pfam" id="PF10988"/>
    </source>
</evidence>
<gene>
    <name evidence="2" type="ORF">PORUE0001_0018</name>
</gene>
<dbReference type="OrthoDB" id="1014019at2"/>
<evidence type="ECO:0000313" key="3">
    <source>
        <dbReference type="Proteomes" id="UP000003303"/>
    </source>
</evidence>
<keyword evidence="3" id="KW-1185">Reference proteome</keyword>
<proteinExistence type="predicted"/>
<dbReference type="RefSeq" id="WP_007364824.1">
    <property type="nucleotide sequence ID" value="NZ_ACLR01000069.1"/>
</dbReference>
<protein>
    <recommendedName>
        <fullName evidence="1">Putative auto-transporter adhesin head GIN domain-containing protein</fullName>
    </recommendedName>
</protein>